<evidence type="ECO:0000313" key="7">
    <source>
        <dbReference type="Proteomes" id="UP000262712"/>
    </source>
</evidence>
<dbReference type="InterPro" id="IPR051407">
    <property type="entry name" value="Bact_OM_lipoprot/Surf_antigen"/>
</dbReference>
<dbReference type="EMBL" id="CP032098">
    <property type="protein sequence ID" value="AXX92591.1"/>
    <property type="molecule type" value="Genomic_DNA"/>
</dbReference>
<organism evidence="5 6">
    <name type="scientific">Malaciobacter molluscorum LMG 25693</name>
    <dbReference type="NCBI Taxonomy" id="870501"/>
    <lineage>
        <taxon>Bacteria</taxon>
        <taxon>Pseudomonadati</taxon>
        <taxon>Campylobacterota</taxon>
        <taxon>Epsilonproteobacteria</taxon>
        <taxon>Campylobacterales</taxon>
        <taxon>Arcobacteraceae</taxon>
        <taxon>Malaciobacter</taxon>
    </lineage>
</organism>
<evidence type="ECO:0000313" key="5">
    <source>
        <dbReference type="EMBL" id="PHO19015.1"/>
    </source>
</evidence>
<reference evidence="4 7" key="2">
    <citation type="submission" date="2018-08" db="EMBL/GenBank/DDBJ databases">
        <title>Complete genome of the Arcobacter molluscorum type strain LMG 25693.</title>
        <authorList>
            <person name="Miller W.G."/>
            <person name="Yee E."/>
            <person name="Bono J.L."/>
        </authorList>
    </citation>
    <scope>NUCLEOTIDE SEQUENCE [LARGE SCALE GENOMIC DNA]</scope>
    <source>
        <strain evidence="4 7">CECT 7696</strain>
    </source>
</reference>
<proteinExistence type="predicted"/>
<evidence type="ECO:0000256" key="1">
    <source>
        <dbReference type="ARBA" id="ARBA00004370"/>
    </source>
</evidence>
<dbReference type="PANTHER" id="PTHR35603">
    <property type="match status" value="1"/>
</dbReference>
<keyword evidence="2" id="KW-0472">Membrane</keyword>
<dbReference type="Proteomes" id="UP000262712">
    <property type="component" value="Chromosome"/>
</dbReference>
<dbReference type="InterPro" id="IPR008816">
    <property type="entry name" value="Gly_zipper_2TM_dom"/>
</dbReference>
<dbReference type="PANTHER" id="PTHR35603:SF2">
    <property type="entry name" value="OUTER MEMBRANE LIPOPROTEIN"/>
    <property type="match status" value="1"/>
</dbReference>
<evidence type="ECO:0000313" key="4">
    <source>
        <dbReference type="EMBL" id="AXX92591.1"/>
    </source>
</evidence>
<protein>
    <submittedName>
        <fullName evidence="4">Glycine zipper 2TM domain-containing protein</fullName>
    </submittedName>
</protein>
<feature type="domain" description="Glycine zipper 2TM" evidence="3">
    <location>
        <begin position="71"/>
        <end position="109"/>
    </location>
</feature>
<gene>
    <name evidence="4" type="ORF">AMOL_1624</name>
    <name evidence="5" type="ORF">CPU12_01855</name>
</gene>
<evidence type="ECO:0000313" key="6">
    <source>
        <dbReference type="Proteomes" id="UP000221222"/>
    </source>
</evidence>
<keyword evidence="6" id="KW-1185">Reference proteome</keyword>
<evidence type="ECO:0000259" key="3">
    <source>
        <dbReference type="Pfam" id="PF05433"/>
    </source>
</evidence>
<evidence type="ECO:0000256" key="2">
    <source>
        <dbReference type="ARBA" id="ARBA00023136"/>
    </source>
</evidence>
<comment type="subcellular location">
    <subcellularLocation>
        <location evidence="1">Membrane</location>
    </subcellularLocation>
</comment>
<accession>A0A2G1DKG7</accession>
<dbReference type="GO" id="GO:0019867">
    <property type="term" value="C:outer membrane"/>
    <property type="evidence" value="ECO:0007669"/>
    <property type="project" value="InterPro"/>
</dbReference>
<dbReference type="Pfam" id="PF05433">
    <property type="entry name" value="Rick_17kDa_Anti"/>
    <property type="match status" value="1"/>
</dbReference>
<dbReference type="Proteomes" id="UP000221222">
    <property type="component" value="Unassembled WGS sequence"/>
</dbReference>
<dbReference type="EMBL" id="NXFY01000002">
    <property type="protein sequence ID" value="PHO19015.1"/>
    <property type="molecule type" value="Genomic_DNA"/>
</dbReference>
<name>A0A2G1DKG7_9BACT</name>
<dbReference type="AlphaFoldDB" id="A0A2G1DKG7"/>
<reference evidence="5 6" key="1">
    <citation type="submission" date="2017-09" db="EMBL/GenBank/DDBJ databases">
        <title>Arcobacter canalis sp. nov., a new species isolated from a water canal contaminated with urban sewage.</title>
        <authorList>
            <person name="Perez-Cataluna A."/>
            <person name="Salas-Masso N."/>
            <person name="Figueras M.J."/>
        </authorList>
    </citation>
    <scope>NUCLEOTIDE SEQUENCE [LARGE SCALE GENOMIC DNA]</scope>
    <source>
        <strain evidence="5 6">F98-3</strain>
    </source>
</reference>
<dbReference type="KEGG" id="amol:AMOL_1624"/>
<dbReference type="RefSeq" id="WP_099341375.1">
    <property type="nucleotide sequence ID" value="NZ_CP032098.1"/>
</dbReference>
<sequence length="170" mass="19654">MKRIIVLTILFTNLIFANSLKSNEFVRVTHSEPIYKEVRINKPIQECYEKEYRQKIYDDNYSSNNNSIGIDTIVGVTAGAILGNQIGKGNGNTAAKIVGGLIGGKIANELRSNSFNNYHYETRYETKYEKVRTKRVITGYRNYFNYDGIRYSKVTKNPKKRIRVYKTIDF</sequence>